<evidence type="ECO:0000256" key="1">
    <source>
        <dbReference type="SAM" id="MobiDB-lite"/>
    </source>
</evidence>
<proteinExistence type="predicted"/>
<dbReference type="EMBL" id="JACHFN010000003">
    <property type="protein sequence ID" value="MBB5233701.1"/>
    <property type="molecule type" value="Genomic_DNA"/>
</dbReference>
<feature type="domain" description="Xaa-Pro dipeptidyl-peptidase-like" evidence="2">
    <location>
        <begin position="41"/>
        <end position="141"/>
    </location>
</feature>
<dbReference type="RefSeq" id="WP_184026600.1">
    <property type="nucleotide sequence ID" value="NZ_JACHFN010000003.1"/>
</dbReference>
<dbReference type="Proteomes" id="UP000525389">
    <property type="component" value="Unassembled WGS sequence"/>
</dbReference>
<dbReference type="GO" id="GO:0016787">
    <property type="term" value="F:hydrolase activity"/>
    <property type="evidence" value="ECO:0007669"/>
    <property type="project" value="InterPro"/>
</dbReference>
<gene>
    <name evidence="3" type="ORF">HNQ09_001131</name>
</gene>
<evidence type="ECO:0000313" key="4">
    <source>
        <dbReference type="Proteomes" id="UP000525389"/>
    </source>
</evidence>
<comment type="caution">
    <text evidence="3">The sequence shown here is derived from an EMBL/GenBank/DDBJ whole genome shotgun (WGS) entry which is preliminary data.</text>
</comment>
<protein>
    <submittedName>
        <fullName evidence="3">Pimeloyl-ACP methyl ester carboxylesterase</fullName>
    </submittedName>
</protein>
<dbReference type="AlphaFoldDB" id="A0A7W8GEB8"/>
<evidence type="ECO:0000259" key="2">
    <source>
        <dbReference type="Pfam" id="PF02129"/>
    </source>
</evidence>
<keyword evidence="4" id="KW-1185">Reference proteome</keyword>
<dbReference type="InterPro" id="IPR000383">
    <property type="entry name" value="Xaa-Pro-like_dom"/>
</dbReference>
<feature type="region of interest" description="Disordered" evidence="1">
    <location>
        <begin position="1"/>
        <end position="25"/>
    </location>
</feature>
<reference evidence="3 4" key="1">
    <citation type="submission" date="2020-08" db="EMBL/GenBank/DDBJ databases">
        <title>Genomic Encyclopedia of Type Strains, Phase IV (KMG-IV): sequencing the most valuable type-strain genomes for metagenomic binning, comparative biology and taxonomic classification.</title>
        <authorList>
            <person name="Goeker M."/>
        </authorList>
    </citation>
    <scope>NUCLEOTIDE SEQUENCE [LARGE SCALE GENOMIC DNA]</scope>
    <source>
        <strain evidence="3 4">DSM 101791</strain>
    </source>
</reference>
<name>A0A7W8GEB8_9DEIO</name>
<dbReference type="InterPro" id="IPR029058">
    <property type="entry name" value="AB_hydrolase_fold"/>
</dbReference>
<accession>A0A7W8GEB8</accession>
<sequence>MRVPGLDLPDIPDAARLTLPPREDTPGDVTLGGYLWRHPHPAPVALLLHGWGQDASDMAAPARLLHAAGWHALSLSLRGWRGSGGCDDYGRSGPGDLGRVLAWLEAQPWVTQTAVVGLSLGGLVALLASAQGHRAGRTVAVNPPADLRGVYAGTSSGILRRYYDAVLTPAQWVDGSPLMHAEQIGGPTWVVLGPEDRICPPELGRTLAARAGARLLEMPGLTHVPDGEQWARVVGETLGPF</sequence>
<dbReference type="Pfam" id="PF02129">
    <property type="entry name" value="Peptidase_S15"/>
    <property type="match status" value="1"/>
</dbReference>
<dbReference type="SUPFAM" id="SSF53474">
    <property type="entry name" value="alpha/beta-Hydrolases"/>
    <property type="match status" value="1"/>
</dbReference>
<evidence type="ECO:0000313" key="3">
    <source>
        <dbReference type="EMBL" id="MBB5233701.1"/>
    </source>
</evidence>
<organism evidence="3 4">
    <name type="scientific">Deinococcus budaensis</name>
    <dbReference type="NCBI Taxonomy" id="1665626"/>
    <lineage>
        <taxon>Bacteria</taxon>
        <taxon>Thermotogati</taxon>
        <taxon>Deinococcota</taxon>
        <taxon>Deinococci</taxon>
        <taxon>Deinococcales</taxon>
        <taxon>Deinococcaceae</taxon>
        <taxon>Deinococcus</taxon>
    </lineage>
</organism>
<dbReference type="Gene3D" id="3.40.50.1820">
    <property type="entry name" value="alpha/beta hydrolase"/>
    <property type="match status" value="1"/>
</dbReference>